<dbReference type="SUPFAM" id="SSF51735">
    <property type="entry name" value="NAD(P)-binding Rossmann-fold domains"/>
    <property type="match status" value="1"/>
</dbReference>
<dbReference type="SMART" id="SM01274">
    <property type="entry name" value="malic"/>
    <property type="match status" value="1"/>
</dbReference>
<evidence type="ECO:0000256" key="3">
    <source>
        <dbReference type="ARBA" id="ARBA00022723"/>
    </source>
</evidence>
<proteinExistence type="evidence at transcript level"/>
<dbReference type="InterPro" id="IPR001891">
    <property type="entry name" value="Malic_OxRdtase"/>
</dbReference>
<dbReference type="InterPro" id="IPR046346">
    <property type="entry name" value="Aminoacid_DH-like_N_sf"/>
</dbReference>
<dbReference type="GO" id="GO:0004473">
    <property type="term" value="F:malate dehydrogenase (decarboxylating) (NADP+) activity"/>
    <property type="evidence" value="ECO:0007669"/>
    <property type="project" value="TreeGrafter"/>
</dbReference>
<sequence length="509" mass="54781">MAALRALPTDLQRYLALRALQGDNPVLFYKMLVHHVQEILPFVYTPTVGEACQKYHRIGVPTYGLYLRATDAGRFLERLRSYPQQDVRVVVVTDGERILGLGDLGAGGMGISEGKSLLYTAAAGVPPHQILPVTLDVGTNNPGLLDDPEYRGLRQRRLSGAAYEALVAEFVAALQAWQPHVLLQFEDFANHTAFHLLEEYRPKICCFNDDIQGTACICLAGVLSALRATGASLADQRILFYGAGEAGTGIGELIAICLEHHHGMTREQGRSHCLFMGSKGLVCASRSDLQPHKKPFAHDVPHCRTLLEAVQQIKPTVLIGVSTVAGAFSGDVLQAMAELNPRPIIMPLSNPTSKSECTFEAAVAATRGRMLFASGSPFPPCTYGGRTLHPAQANNAYIFPAVGHAAVLTRCREISDDVFLVAAEALASMSSVAQLEQGHLFPAFAGIKAVSARLIAAVADFVVRAGLGSLPADFDEAVRRSSLPSSASNLARWEAYAVAHMYDPNTAKL</sequence>
<dbReference type="FunFam" id="3.40.50.720:FF:000635">
    <property type="entry name" value="NADP-dependent malic enzyme"/>
    <property type="match status" value="1"/>
</dbReference>
<evidence type="ECO:0000256" key="7">
    <source>
        <dbReference type="RuleBase" id="RU003426"/>
    </source>
</evidence>
<dbReference type="GO" id="GO:0046872">
    <property type="term" value="F:metal ion binding"/>
    <property type="evidence" value="ECO:0007669"/>
    <property type="project" value="UniProtKB-KW"/>
</dbReference>
<feature type="binding site" evidence="6">
    <location>
        <position position="186"/>
    </location>
    <ligand>
        <name>a divalent metal cation</name>
        <dbReference type="ChEBI" id="CHEBI:60240"/>
    </ligand>
</feature>
<evidence type="ECO:0000256" key="2">
    <source>
        <dbReference type="ARBA" id="ARBA00008785"/>
    </source>
</evidence>
<evidence type="ECO:0000313" key="10">
    <source>
        <dbReference type="EMBL" id="AYA22045.1"/>
    </source>
</evidence>
<feature type="active site" description="Proton donor" evidence="4">
    <location>
        <position position="44"/>
    </location>
</feature>
<dbReference type="EMBL" id="MG271759">
    <property type="protein sequence ID" value="AYA22045.1"/>
    <property type="molecule type" value="mRNA"/>
</dbReference>
<feature type="binding site" evidence="6">
    <location>
        <position position="187"/>
    </location>
    <ligand>
        <name>a divalent metal cation</name>
        <dbReference type="ChEBI" id="CHEBI:60240"/>
    </ligand>
</feature>
<feature type="binding site" evidence="5">
    <location>
        <position position="394"/>
    </location>
    <ligand>
        <name>(S)-malate</name>
        <dbReference type="ChEBI" id="CHEBI:15589"/>
    </ligand>
</feature>
<dbReference type="NCBIfam" id="NF010052">
    <property type="entry name" value="PRK13529.1"/>
    <property type="match status" value="1"/>
</dbReference>
<feature type="binding site" evidence="6">
    <location>
        <position position="210"/>
    </location>
    <ligand>
        <name>a divalent metal cation</name>
        <dbReference type="ChEBI" id="CHEBI:60240"/>
    </ligand>
</feature>
<dbReference type="InterPro" id="IPR036291">
    <property type="entry name" value="NAD(P)-bd_dom_sf"/>
</dbReference>
<evidence type="ECO:0000259" key="8">
    <source>
        <dbReference type="SMART" id="SM00919"/>
    </source>
</evidence>
<dbReference type="PIRSF" id="PIRSF000106">
    <property type="entry name" value="ME"/>
    <property type="match status" value="1"/>
</dbReference>
<dbReference type="InterPro" id="IPR015884">
    <property type="entry name" value="Malic_enzyme_CS"/>
</dbReference>
<evidence type="ECO:0000256" key="4">
    <source>
        <dbReference type="PIRSR" id="PIRSR000106-1"/>
    </source>
</evidence>
<feature type="active site" description="Proton acceptor" evidence="4">
    <location>
        <position position="115"/>
    </location>
</feature>
<protein>
    <recommendedName>
        <fullName evidence="7">Malic enzyme</fullName>
    </recommendedName>
</protein>
<dbReference type="PANTHER" id="PTHR23406">
    <property type="entry name" value="MALIC ENZYME-RELATED"/>
    <property type="match status" value="1"/>
</dbReference>
<comment type="similarity">
    <text evidence="2 7">Belongs to the malic enzymes family.</text>
</comment>
<dbReference type="Gene3D" id="3.40.50.720">
    <property type="entry name" value="NAD(P)-binding Rossmann-like Domain"/>
    <property type="match status" value="1"/>
</dbReference>
<dbReference type="GO" id="GO:0006108">
    <property type="term" value="P:malate metabolic process"/>
    <property type="evidence" value="ECO:0007669"/>
    <property type="project" value="TreeGrafter"/>
</dbReference>
<dbReference type="PROSITE" id="PS00331">
    <property type="entry name" value="MALIC_ENZYMES"/>
    <property type="match status" value="1"/>
</dbReference>
<dbReference type="InterPro" id="IPR012301">
    <property type="entry name" value="Malic_N_dom"/>
</dbReference>
<evidence type="ECO:0000256" key="1">
    <source>
        <dbReference type="ARBA" id="ARBA00001936"/>
    </source>
</evidence>
<comment type="cofactor">
    <cofactor evidence="6">
        <name>Mg(2+)</name>
        <dbReference type="ChEBI" id="CHEBI:18420"/>
    </cofactor>
    <cofactor evidence="6">
        <name>Mn(2+)</name>
        <dbReference type="ChEBI" id="CHEBI:29035"/>
    </cofactor>
    <text evidence="6">Divalent metal cations. Prefers magnesium or manganese.</text>
</comment>
<evidence type="ECO:0000256" key="5">
    <source>
        <dbReference type="PIRSR" id="PIRSR000106-2"/>
    </source>
</evidence>
<name>A0A385L2G7_AUXPR</name>
<dbReference type="PRINTS" id="PR00072">
    <property type="entry name" value="MALOXRDTASE"/>
</dbReference>
<keyword evidence="7" id="KW-0560">Oxidoreductase</keyword>
<accession>A0A385L2G7</accession>
<dbReference type="SUPFAM" id="SSF53223">
    <property type="entry name" value="Aminoacid dehydrogenase-like, N-terminal domain"/>
    <property type="match status" value="1"/>
</dbReference>
<dbReference type="InterPro" id="IPR012302">
    <property type="entry name" value="Malic_NAD-bd"/>
</dbReference>
<feature type="binding site" evidence="5">
    <location>
        <position position="97"/>
    </location>
    <ligand>
        <name>(S)-malate</name>
        <dbReference type="ChEBI" id="CHEBI:15589"/>
    </ligand>
</feature>
<dbReference type="Pfam" id="PF03949">
    <property type="entry name" value="Malic_M"/>
    <property type="match status" value="1"/>
</dbReference>
<dbReference type="GO" id="GO:0051287">
    <property type="term" value="F:NAD binding"/>
    <property type="evidence" value="ECO:0007669"/>
    <property type="project" value="InterPro"/>
</dbReference>
<comment type="cofactor">
    <cofactor evidence="1">
        <name>Mn(2+)</name>
        <dbReference type="ChEBI" id="CHEBI:29035"/>
    </cofactor>
</comment>
<organism evidence="10">
    <name type="scientific">Auxenochlorella protothecoides</name>
    <name type="common">Green microalga</name>
    <name type="synonym">Chlorella protothecoides</name>
    <dbReference type="NCBI Taxonomy" id="3075"/>
    <lineage>
        <taxon>Eukaryota</taxon>
        <taxon>Viridiplantae</taxon>
        <taxon>Chlorophyta</taxon>
        <taxon>core chlorophytes</taxon>
        <taxon>Trebouxiophyceae</taxon>
        <taxon>Chlorellales</taxon>
        <taxon>Chlorellaceae</taxon>
        <taxon>Auxenochlorella</taxon>
    </lineage>
</organism>
<dbReference type="SMART" id="SM00919">
    <property type="entry name" value="Malic_M"/>
    <property type="match status" value="1"/>
</dbReference>
<dbReference type="InterPro" id="IPR037062">
    <property type="entry name" value="Malic_N_dom_sf"/>
</dbReference>
<feature type="domain" description="Malic enzyme NAD-binding" evidence="8">
    <location>
        <begin position="211"/>
        <end position="463"/>
    </location>
</feature>
<keyword evidence="3 6" id="KW-0479">Metal-binding</keyword>
<feature type="binding site" evidence="5">
    <location>
        <position position="350"/>
    </location>
    <ligand>
        <name>(S)-malate</name>
        <dbReference type="ChEBI" id="CHEBI:15589"/>
    </ligand>
</feature>
<dbReference type="CDD" id="cd05312">
    <property type="entry name" value="NAD_bind_1_malic_enz"/>
    <property type="match status" value="1"/>
</dbReference>
<dbReference type="SMR" id="A0A385L2G7"/>
<reference evidence="10" key="1">
    <citation type="submission" date="2017-10" db="EMBL/GenBank/DDBJ databases">
        <title>Overexpression of a malic enzyme to enhance lipid accumulation in Chlorella protothecoides and its direct production of biodiesel.</title>
        <authorList>
            <person name="Yan Y."/>
            <person name="Kuang Y."/>
            <person name="Yan J."/>
        </authorList>
    </citation>
    <scope>NUCLEOTIDE SEQUENCE</scope>
</reference>
<dbReference type="AlphaFoldDB" id="A0A385L2G7"/>
<evidence type="ECO:0000256" key="6">
    <source>
        <dbReference type="PIRSR" id="PIRSR000106-3"/>
    </source>
</evidence>
<dbReference type="Gene3D" id="3.40.50.10380">
    <property type="entry name" value="Malic enzyme, N-terminal domain"/>
    <property type="match status" value="1"/>
</dbReference>
<dbReference type="Pfam" id="PF00390">
    <property type="entry name" value="malic"/>
    <property type="match status" value="1"/>
</dbReference>
<dbReference type="PANTHER" id="PTHR23406:SF68">
    <property type="entry name" value="MALIC ENZYME"/>
    <property type="match status" value="1"/>
</dbReference>
<gene>
    <name evidence="10" type="primary">me</name>
</gene>
<evidence type="ECO:0000259" key="9">
    <source>
        <dbReference type="SMART" id="SM01274"/>
    </source>
</evidence>
<feature type="domain" description="Malic enzyme N-terminal" evidence="9">
    <location>
        <begin position="21"/>
        <end position="201"/>
    </location>
</feature>